<organism evidence="1 2">
    <name type="scientific">Brachyspira aalborgi</name>
    <dbReference type="NCBI Taxonomy" id="29522"/>
    <lineage>
        <taxon>Bacteria</taxon>
        <taxon>Pseudomonadati</taxon>
        <taxon>Spirochaetota</taxon>
        <taxon>Spirochaetia</taxon>
        <taxon>Brachyspirales</taxon>
        <taxon>Brachyspiraceae</taxon>
        <taxon>Brachyspira</taxon>
    </lineage>
</organism>
<accession>A0A5C8D606</accession>
<proteinExistence type="predicted"/>
<sequence length="156" mass="19305">MVFLYKRFGDKSNRLLQNMHFEAYCKDNNIEYHNLEFYDMEDFYGIKDKYSFKKIPKIFLPNLNTRYSIIENLSKFAIKLNIKNFLIFDYMNIEDRNNIALYDKQILENRDKTIFVSGWEFRVPELAIKYRDYFKKKYTPKLEMSSYIYIYIYERI</sequence>
<name>A0A5C8D606_9SPIR</name>
<evidence type="ECO:0000313" key="1">
    <source>
        <dbReference type="EMBL" id="TXJ20919.1"/>
    </source>
</evidence>
<reference evidence="1 2" key="1">
    <citation type="journal article" date="1992" name="Lakartidningen">
        <title>[Penicillin V and not amoxicillin is the first choice preparation in acute otitis].</title>
        <authorList>
            <person name="Kamme C."/>
            <person name="Lundgren K."/>
            <person name="Prellner K."/>
        </authorList>
    </citation>
    <scope>NUCLEOTIDE SEQUENCE [LARGE SCALE GENOMIC DNA]</scope>
    <source>
        <strain evidence="1 2">513A</strain>
    </source>
</reference>
<comment type="caution">
    <text evidence="1">The sequence shown here is derived from an EMBL/GenBank/DDBJ whole genome shotgun (WGS) entry which is preliminary data.</text>
</comment>
<dbReference type="EMBL" id="SAXU01000001">
    <property type="protein sequence ID" value="TXJ20919.1"/>
    <property type="molecule type" value="Genomic_DNA"/>
</dbReference>
<protein>
    <submittedName>
        <fullName evidence="1">Uncharacterized protein</fullName>
    </submittedName>
</protein>
<dbReference type="AlphaFoldDB" id="A0A5C8D606"/>
<dbReference type="RefSeq" id="WP_147738989.1">
    <property type="nucleotide sequence ID" value="NZ_SAXU01000001.1"/>
</dbReference>
<gene>
    <name evidence="1" type="ORF">EPJ79_07260</name>
</gene>
<dbReference type="Proteomes" id="UP000324638">
    <property type="component" value="Unassembled WGS sequence"/>
</dbReference>
<evidence type="ECO:0000313" key="2">
    <source>
        <dbReference type="Proteomes" id="UP000324638"/>
    </source>
</evidence>